<protein>
    <recommendedName>
        <fullName evidence="2">Peptidyl-prolyl cis-trans isomerase</fullName>
        <shortName evidence="2">PPIase</shortName>
        <ecNumber evidence="2">5.2.1.8</ecNumber>
    </recommendedName>
</protein>
<dbReference type="EMBL" id="JAIWQS010000004">
    <property type="protein sequence ID" value="KAJ8766961.1"/>
    <property type="molecule type" value="Genomic_DNA"/>
</dbReference>
<keyword evidence="5" id="KW-1185">Reference proteome</keyword>
<dbReference type="GO" id="GO:0016018">
    <property type="term" value="F:cyclosporin A binding"/>
    <property type="evidence" value="ECO:0007669"/>
    <property type="project" value="TreeGrafter"/>
</dbReference>
<accession>A0AAV8TJ93</accession>
<dbReference type="InterPro" id="IPR002130">
    <property type="entry name" value="Cyclophilin-type_PPIase_dom"/>
</dbReference>
<keyword evidence="2" id="KW-0413">Isomerase</keyword>
<sequence>MILAEMPVWVHPKHLLSRLRRLDSSHFFIHQSKTGQKKVYEITHKVYFDSFAGRIVIGLYRQDVLRTLENFRALHRYLGFVFLFLWEEDKGLSEKCLHYKVTPLHCIISGCVIQGGNTFPHENFRIKHSHAGVVSMVNSEADSTNSQFLFMTVKASWLDTEHVVSGKVALHPIEGGAGTYSGKPRKKIFIADCCKIPKRKCDKE</sequence>
<dbReference type="Proteomes" id="UP001159364">
    <property type="component" value="Linkage Group LG04"/>
</dbReference>
<dbReference type="PANTHER" id="PTHR11071:SF449">
    <property type="entry name" value="PEPTIDYL-PROLYL CIS-TRANS ISOMERASE CYP21-1"/>
    <property type="match status" value="1"/>
</dbReference>
<comment type="catalytic activity">
    <reaction evidence="2">
        <text>[protein]-peptidylproline (omega=180) = [protein]-peptidylproline (omega=0)</text>
        <dbReference type="Rhea" id="RHEA:16237"/>
        <dbReference type="Rhea" id="RHEA-COMP:10747"/>
        <dbReference type="Rhea" id="RHEA-COMP:10748"/>
        <dbReference type="ChEBI" id="CHEBI:83833"/>
        <dbReference type="ChEBI" id="CHEBI:83834"/>
        <dbReference type="EC" id="5.2.1.8"/>
    </reaction>
</comment>
<proteinExistence type="inferred from homology"/>
<organism evidence="4 5">
    <name type="scientific">Erythroxylum novogranatense</name>
    <dbReference type="NCBI Taxonomy" id="1862640"/>
    <lineage>
        <taxon>Eukaryota</taxon>
        <taxon>Viridiplantae</taxon>
        <taxon>Streptophyta</taxon>
        <taxon>Embryophyta</taxon>
        <taxon>Tracheophyta</taxon>
        <taxon>Spermatophyta</taxon>
        <taxon>Magnoliopsida</taxon>
        <taxon>eudicotyledons</taxon>
        <taxon>Gunneridae</taxon>
        <taxon>Pentapetalae</taxon>
        <taxon>rosids</taxon>
        <taxon>fabids</taxon>
        <taxon>Malpighiales</taxon>
        <taxon>Erythroxylaceae</taxon>
        <taxon>Erythroxylum</taxon>
    </lineage>
</organism>
<dbReference type="AlphaFoldDB" id="A0AAV8TJ93"/>
<dbReference type="SUPFAM" id="SSF50891">
    <property type="entry name" value="Cyclophilin-like"/>
    <property type="match status" value="1"/>
</dbReference>
<dbReference type="InterPro" id="IPR029000">
    <property type="entry name" value="Cyclophilin-like_dom_sf"/>
</dbReference>
<name>A0AAV8TJ93_9ROSI</name>
<evidence type="ECO:0000259" key="3">
    <source>
        <dbReference type="PROSITE" id="PS50072"/>
    </source>
</evidence>
<keyword evidence="2" id="KW-0697">Rotamase</keyword>
<dbReference type="PROSITE" id="PS50072">
    <property type="entry name" value="CSA_PPIASE_2"/>
    <property type="match status" value="1"/>
</dbReference>
<dbReference type="Gene3D" id="2.40.100.10">
    <property type="entry name" value="Cyclophilin-like"/>
    <property type="match status" value="1"/>
</dbReference>
<dbReference type="GO" id="GO:0005737">
    <property type="term" value="C:cytoplasm"/>
    <property type="evidence" value="ECO:0007669"/>
    <property type="project" value="TreeGrafter"/>
</dbReference>
<dbReference type="Pfam" id="PF00160">
    <property type="entry name" value="Pro_isomerase"/>
    <property type="match status" value="1"/>
</dbReference>
<comment type="function">
    <text evidence="2">PPIases accelerate the folding of proteins. It catalyzes the cis-trans isomerization of proline imidic peptide bonds in oligopeptides.</text>
</comment>
<comment type="similarity">
    <text evidence="1 2">Belongs to the cyclophilin-type PPIase family.</text>
</comment>
<evidence type="ECO:0000313" key="4">
    <source>
        <dbReference type="EMBL" id="KAJ8766961.1"/>
    </source>
</evidence>
<dbReference type="EC" id="5.2.1.8" evidence="2"/>
<comment type="caution">
    <text evidence="4">The sequence shown here is derived from an EMBL/GenBank/DDBJ whole genome shotgun (WGS) entry which is preliminary data.</text>
</comment>
<dbReference type="GO" id="GO:0003755">
    <property type="term" value="F:peptidyl-prolyl cis-trans isomerase activity"/>
    <property type="evidence" value="ECO:0007669"/>
    <property type="project" value="UniProtKB-UniRule"/>
</dbReference>
<gene>
    <name evidence="4" type="ORF">K2173_012436</name>
</gene>
<dbReference type="PRINTS" id="PR00153">
    <property type="entry name" value="CSAPPISMRASE"/>
</dbReference>
<reference evidence="4 5" key="1">
    <citation type="submission" date="2021-09" db="EMBL/GenBank/DDBJ databases">
        <title>Genomic insights and catalytic innovation underlie evolution of tropane alkaloids biosynthesis.</title>
        <authorList>
            <person name="Wang Y.-J."/>
            <person name="Tian T."/>
            <person name="Huang J.-P."/>
            <person name="Huang S.-X."/>
        </authorList>
    </citation>
    <scope>NUCLEOTIDE SEQUENCE [LARGE SCALE GENOMIC DNA]</scope>
    <source>
        <strain evidence="4">KIB-2018</strain>
        <tissue evidence="4">Leaf</tissue>
    </source>
</reference>
<dbReference type="GO" id="GO:0006457">
    <property type="term" value="P:protein folding"/>
    <property type="evidence" value="ECO:0007669"/>
    <property type="project" value="TreeGrafter"/>
</dbReference>
<evidence type="ECO:0000313" key="5">
    <source>
        <dbReference type="Proteomes" id="UP001159364"/>
    </source>
</evidence>
<dbReference type="PANTHER" id="PTHR11071">
    <property type="entry name" value="PEPTIDYL-PROLYL CIS-TRANS ISOMERASE"/>
    <property type="match status" value="1"/>
</dbReference>
<feature type="domain" description="PPIase cyclophilin-type" evidence="3">
    <location>
        <begin position="52"/>
        <end position="195"/>
    </location>
</feature>
<evidence type="ECO:0000256" key="1">
    <source>
        <dbReference type="ARBA" id="ARBA00007365"/>
    </source>
</evidence>
<evidence type="ECO:0000256" key="2">
    <source>
        <dbReference type="RuleBase" id="RU363019"/>
    </source>
</evidence>